<name>A0ABR8CLV4_9NOST</name>
<accession>A0ABR8CLV4</accession>
<protein>
    <submittedName>
        <fullName evidence="3">DUF262 domain-containing protein</fullName>
    </submittedName>
</protein>
<evidence type="ECO:0000313" key="3">
    <source>
        <dbReference type="EMBL" id="MBD2343751.1"/>
    </source>
</evidence>
<sequence length="377" mass="44000">MTNLKNYNAEVADEASLDEEDNDEEQYEKVTFQYDPEKINIVTREPTIEQLLRRIDEAALDLAPDFQRQANIWNSGAKSRLIESILIRIPLPAFYIDATNDDKWVVVDGLQRLSTLKEFVTDKKWILSELEYLTNLVGKTYDQLEPRYQRRILETQPTVYLIEKGTPTEVKYNIFKRINTGGVRLSNQELRHALNPGKANKFLRKLADCPEFKQVIDLSESKRKRMDDREFILGYLAFMLTSYKDYKENTRDLFLSEALTKINNLTDEELTKIEQTFKKAMLAAFDILGENAFRKISQKNNRKFPVNKSLFETWSVYLSQLNNEDINQLEKSKQKLIDTFINEIDNNKDFLSSISQAAKKVECRFETIEKIVQGVLS</sequence>
<organism evidence="3 4">
    <name type="scientific">Anabaena subtropica FACHB-260</name>
    <dbReference type="NCBI Taxonomy" id="2692884"/>
    <lineage>
        <taxon>Bacteria</taxon>
        <taxon>Bacillati</taxon>
        <taxon>Cyanobacteriota</taxon>
        <taxon>Cyanophyceae</taxon>
        <taxon>Nostocales</taxon>
        <taxon>Nostocaceae</taxon>
        <taxon>Anabaena</taxon>
    </lineage>
</organism>
<comment type="caution">
    <text evidence="3">The sequence shown here is derived from an EMBL/GenBank/DDBJ whole genome shotgun (WGS) entry which is preliminary data.</text>
</comment>
<gene>
    <name evidence="3" type="ORF">H6G18_06270</name>
</gene>
<dbReference type="Proteomes" id="UP000607281">
    <property type="component" value="Unassembled WGS sequence"/>
</dbReference>
<feature type="compositionally biased region" description="Acidic residues" evidence="1">
    <location>
        <begin position="11"/>
        <end position="25"/>
    </location>
</feature>
<dbReference type="RefSeq" id="WP_190406217.1">
    <property type="nucleotide sequence ID" value="NZ_JACJRF010000007.1"/>
</dbReference>
<evidence type="ECO:0000259" key="2">
    <source>
        <dbReference type="Pfam" id="PF03235"/>
    </source>
</evidence>
<evidence type="ECO:0000256" key="1">
    <source>
        <dbReference type="SAM" id="MobiDB-lite"/>
    </source>
</evidence>
<dbReference type="PANTHER" id="PTHR39639:SF1">
    <property type="entry name" value="DUF262 DOMAIN-CONTAINING PROTEIN"/>
    <property type="match status" value="1"/>
</dbReference>
<feature type="domain" description="GmrSD restriction endonucleases N-terminal" evidence="2">
    <location>
        <begin position="48"/>
        <end position="193"/>
    </location>
</feature>
<proteinExistence type="predicted"/>
<dbReference type="InterPro" id="IPR004919">
    <property type="entry name" value="GmrSD_N"/>
</dbReference>
<reference evidence="3 4" key="1">
    <citation type="journal article" date="2020" name="ISME J.">
        <title>Comparative genomics reveals insights into cyanobacterial evolution and habitat adaptation.</title>
        <authorList>
            <person name="Chen M.Y."/>
            <person name="Teng W.K."/>
            <person name="Zhao L."/>
            <person name="Hu C.X."/>
            <person name="Zhou Y.K."/>
            <person name="Han B.P."/>
            <person name="Song L.R."/>
            <person name="Shu W.S."/>
        </authorList>
    </citation>
    <scope>NUCLEOTIDE SEQUENCE [LARGE SCALE GENOMIC DNA]</scope>
    <source>
        <strain evidence="3 4">FACHB-260</strain>
    </source>
</reference>
<keyword evidence="4" id="KW-1185">Reference proteome</keyword>
<dbReference type="EMBL" id="JACJRF010000007">
    <property type="protein sequence ID" value="MBD2343751.1"/>
    <property type="molecule type" value="Genomic_DNA"/>
</dbReference>
<feature type="region of interest" description="Disordered" evidence="1">
    <location>
        <begin position="1"/>
        <end position="25"/>
    </location>
</feature>
<dbReference type="Pfam" id="PF03235">
    <property type="entry name" value="GmrSD_N"/>
    <property type="match status" value="1"/>
</dbReference>
<dbReference type="PANTHER" id="PTHR39639">
    <property type="entry name" value="CHROMOSOME 16, WHOLE GENOME SHOTGUN SEQUENCE"/>
    <property type="match status" value="1"/>
</dbReference>
<evidence type="ECO:0000313" key="4">
    <source>
        <dbReference type="Proteomes" id="UP000607281"/>
    </source>
</evidence>